<feature type="region of interest" description="Disordered" evidence="1">
    <location>
        <begin position="1"/>
        <end position="50"/>
    </location>
</feature>
<evidence type="ECO:0000256" key="1">
    <source>
        <dbReference type="SAM" id="MobiDB-lite"/>
    </source>
</evidence>
<evidence type="ECO:0000313" key="3">
    <source>
        <dbReference type="Proteomes" id="UP001283361"/>
    </source>
</evidence>
<protein>
    <submittedName>
        <fullName evidence="2">Uncharacterized protein</fullName>
    </submittedName>
</protein>
<reference evidence="2" key="1">
    <citation type="journal article" date="2023" name="G3 (Bethesda)">
        <title>A reference genome for the long-term kleptoplast-retaining sea slug Elysia crispata morphotype clarki.</title>
        <authorList>
            <person name="Eastman K.E."/>
            <person name="Pendleton A.L."/>
            <person name="Shaikh M.A."/>
            <person name="Suttiyut T."/>
            <person name="Ogas R."/>
            <person name="Tomko P."/>
            <person name="Gavelis G."/>
            <person name="Widhalm J.R."/>
            <person name="Wisecaver J.H."/>
        </authorList>
    </citation>
    <scope>NUCLEOTIDE SEQUENCE</scope>
    <source>
        <strain evidence="2">ECLA1</strain>
    </source>
</reference>
<dbReference type="EMBL" id="JAWDGP010003066">
    <property type="protein sequence ID" value="KAK3777721.1"/>
    <property type="molecule type" value="Genomic_DNA"/>
</dbReference>
<gene>
    <name evidence="2" type="ORF">RRG08_021831</name>
</gene>
<name>A0AAE1DNX3_9GAST</name>
<keyword evidence="3" id="KW-1185">Reference proteome</keyword>
<evidence type="ECO:0000313" key="2">
    <source>
        <dbReference type="EMBL" id="KAK3777721.1"/>
    </source>
</evidence>
<proteinExistence type="predicted"/>
<comment type="caution">
    <text evidence="2">The sequence shown here is derived from an EMBL/GenBank/DDBJ whole genome shotgun (WGS) entry which is preliminary data.</text>
</comment>
<dbReference type="AlphaFoldDB" id="A0AAE1DNX3"/>
<dbReference type="Proteomes" id="UP001283361">
    <property type="component" value="Unassembled WGS sequence"/>
</dbReference>
<sequence>MVQLACEDSTRRSERKRSTVRSNGHNGGKSSIVGRKGQDKARETFWPPTAAEKVPGLTDLVYHRNLAS</sequence>
<organism evidence="2 3">
    <name type="scientific">Elysia crispata</name>
    <name type="common">lettuce slug</name>
    <dbReference type="NCBI Taxonomy" id="231223"/>
    <lineage>
        <taxon>Eukaryota</taxon>
        <taxon>Metazoa</taxon>
        <taxon>Spiralia</taxon>
        <taxon>Lophotrochozoa</taxon>
        <taxon>Mollusca</taxon>
        <taxon>Gastropoda</taxon>
        <taxon>Heterobranchia</taxon>
        <taxon>Euthyneura</taxon>
        <taxon>Panpulmonata</taxon>
        <taxon>Sacoglossa</taxon>
        <taxon>Placobranchoidea</taxon>
        <taxon>Plakobranchidae</taxon>
        <taxon>Elysia</taxon>
    </lineage>
</organism>
<accession>A0AAE1DNX3</accession>